<feature type="binding site" evidence="6">
    <location>
        <position position="92"/>
    </location>
    <ligand>
        <name>phosphate</name>
        <dbReference type="ChEBI" id="CHEBI:43474"/>
        <note>substrate</note>
    </ligand>
</feature>
<accession>A0A918BU44</accession>
<feature type="domain" description="Exoribonuclease phosphorolytic" evidence="8">
    <location>
        <begin position="164"/>
        <end position="227"/>
    </location>
</feature>
<evidence type="ECO:0000256" key="5">
    <source>
        <dbReference type="ARBA" id="ARBA00022884"/>
    </source>
</evidence>
<comment type="function">
    <text evidence="6">Phosphorolytic 3'-5' exoribonuclease that plays an important role in tRNA 3'-end maturation. Removes nucleotide residues following the 3'-CCA terminus of tRNAs; can also add nucleotides to the ends of RNA molecules by using nucleoside diphosphates as substrates, but this may not be physiologically important. Probably plays a role in initiation of 16S rRNA degradation (leading to ribosome degradation) during starvation.</text>
</comment>
<evidence type="ECO:0000313" key="10">
    <source>
        <dbReference type="Proteomes" id="UP000603865"/>
    </source>
</evidence>
<keyword evidence="6" id="KW-0808">Transferase</keyword>
<evidence type="ECO:0000256" key="3">
    <source>
        <dbReference type="ARBA" id="ARBA00022555"/>
    </source>
</evidence>
<dbReference type="EMBL" id="BMQL01000001">
    <property type="protein sequence ID" value="GGQ92789.1"/>
    <property type="molecule type" value="Genomic_DNA"/>
</dbReference>
<dbReference type="NCBIfam" id="TIGR01966">
    <property type="entry name" value="RNasePH"/>
    <property type="match status" value="1"/>
</dbReference>
<comment type="similarity">
    <text evidence="1 6">Belongs to the RNase PH family.</text>
</comment>
<dbReference type="InterPro" id="IPR050080">
    <property type="entry name" value="RNase_PH"/>
</dbReference>
<dbReference type="RefSeq" id="WP_189087516.1">
    <property type="nucleotide sequence ID" value="NZ_BMQL01000001.1"/>
</dbReference>
<keyword evidence="10" id="KW-1185">Reference proteome</keyword>
<dbReference type="Pfam" id="PF03725">
    <property type="entry name" value="RNase_PH_C"/>
    <property type="match status" value="1"/>
</dbReference>
<dbReference type="AlphaFoldDB" id="A0A918BU44"/>
<keyword evidence="3 6" id="KW-0820">tRNA-binding</keyword>
<proteinExistence type="inferred from homology"/>
<dbReference type="InterPro" id="IPR015847">
    <property type="entry name" value="ExoRNase_PH_dom2"/>
</dbReference>
<dbReference type="InterPro" id="IPR020568">
    <property type="entry name" value="Ribosomal_Su5_D2-typ_SF"/>
</dbReference>
<dbReference type="HAMAP" id="MF_00564">
    <property type="entry name" value="RNase_PH"/>
    <property type="match status" value="1"/>
</dbReference>
<dbReference type="GO" id="GO:0016075">
    <property type="term" value="P:rRNA catabolic process"/>
    <property type="evidence" value="ECO:0007669"/>
    <property type="project" value="UniProtKB-UniRule"/>
</dbReference>
<reference evidence="9" key="2">
    <citation type="submission" date="2020-09" db="EMBL/GenBank/DDBJ databases">
        <authorList>
            <person name="Sun Q."/>
            <person name="Ohkuma M."/>
        </authorList>
    </citation>
    <scope>NUCLEOTIDE SEQUENCE</scope>
    <source>
        <strain evidence="9">JCM 31311</strain>
    </source>
</reference>
<keyword evidence="6" id="KW-0548">Nucleotidyltransferase</keyword>
<sequence length="242" mass="26307">MSVLPNPSAARQGRALLEARPLVVERGVSRHAEGSARLRLGHTEILATVSIEAKVPPHVRGKREGWLMAEYSMLPRSTQDRMNRERNLQNGRRHEIQRLLGRAFRVALDLSHFRNQTLIIDCDVLEADGGTRVASVMAGYAALHDLCDRQVKAGTLTDWPIRSPLGAVSVGLVGNDIRLDLDYSEDARARADLNVIVTGDGKVVEVQGGAEGEAIAPELYIELLRAGVGGAGTLLASLQRQL</sequence>
<name>A0A918BU44_9DEIO</name>
<protein>
    <recommendedName>
        <fullName evidence="6">Ribonuclease PH</fullName>
        <shortName evidence="6">RNase PH</shortName>
        <ecNumber evidence="6">2.7.7.56</ecNumber>
    </recommendedName>
    <alternativeName>
        <fullName evidence="6">tRNA nucleotidyltransferase</fullName>
    </alternativeName>
</protein>
<evidence type="ECO:0000313" key="9">
    <source>
        <dbReference type="EMBL" id="GGQ92789.1"/>
    </source>
</evidence>
<keyword evidence="5" id="KW-0694">RNA-binding</keyword>
<dbReference type="InterPro" id="IPR001247">
    <property type="entry name" value="ExoRNase_PH_dom1"/>
</dbReference>
<comment type="caution">
    <text evidence="9">The sequence shown here is derived from an EMBL/GenBank/DDBJ whole genome shotgun (WGS) entry which is preliminary data.</text>
</comment>
<dbReference type="GO" id="GO:0006364">
    <property type="term" value="P:rRNA processing"/>
    <property type="evidence" value="ECO:0007669"/>
    <property type="project" value="UniProtKB-KW"/>
</dbReference>
<dbReference type="GO" id="GO:0008033">
    <property type="term" value="P:tRNA processing"/>
    <property type="evidence" value="ECO:0007669"/>
    <property type="project" value="UniProtKB-UniRule"/>
</dbReference>
<feature type="domain" description="Exoribonuclease phosphorolytic" evidence="7">
    <location>
        <begin position="18"/>
        <end position="145"/>
    </location>
</feature>
<dbReference type="PANTHER" id="PTHR11953:SF0">
    <property type="entry name" value="EXOSOME COMPLEX COMPONENT RRP41"/>
    <property type="match status" value="1"/>
</dbReference>
<evidence type="ECO:0000259" key="8">
    <source>
        <dbReference type="Pfam" id="PF03725"/>
    </source>
</evidence>
<gene>
    <name evidence="6 9" type="primary">rph</name>
    <name evidence="9" type="ORF">GCM10008957_00940</name>
</gene>
<keyword evidence="2 6" id="KW-0698">rRNA processing</keyword>
<dbReference type="EC" id="2.7.7.56" evidence="6"/>
<reference evidence="9" key="1">
    <citation type="journal article" date="2014" name="Int. J. Syst. Evol. Microbiol.">
        <title>Complete genome sequence of Corynebacterium casei LMG S-19264T (=DSM 44701T), isolated from a smear-ripened cheese.</title>
        <authorList>
            <consortium name="US DOE Joint Genome Institute (JGI-PGF)"/>
            <person name="Walter F."/>
            <person name="Albersmeier A."/>
            <person name="Kalinowski J."/>
            <person name="Ruckert C."/>
        </authorList>
    </citation>
    <scope>NUCLEOTIDE SEQUENCE</scope>
    <source>
        <strain evidence="9">JCM 31311</strain>
    </source>
</reference>
<dbReference type="GO" id="GO:0009022">
    <property type="term" value="F:tRNA nucleotidyltransferase activity"/>
    <property type="evidence" value="ECO:0007669"/>
    <property type="project" value="UniProtKB-UniRule"/>
</dbReference>
<dbReference type="Gene3D" id="3.30.230.70">
    <property type="entry name" value="GHMP Kinase, N-terminal domain"/>
    <property type="match status" value="1"/>
</dbReference>
<dbReference type="PANTHER" id="PTHR11953">
    <property type="entry name" value="EXOSOME COMPLEX COMPONENT"/>
    <property type="match status" value="1"/>
</dbReference>
<comment type="catalytic activity">
    <reaction evidence="6">
        <text>tRNA(n+1) + phosphate = tRNA(n) + a ribonucleoside 5'-diphosphate</text>
        <dbReference type="Rhea" id="RHEA:10628"/>
        <dbReference type="Rhea" id="RHEA-COMP:17343"/>
        <dbReference type="Rhea" id="RHEA-COMP:17344"/>
        <dbReference type="ChEBI" id="CHEBI:43474"/>
        <dbReference type="ChEBI" id="CHEBI:57930"/>
        <dbReference type="ChEBI" id="CHEBI:173114"/>
        <dbReference type="EC" id="2.7.7.56"/>
    </reaction>
</comment>
<dbReference type="InterPro" id="IPR002381">
    <property type="entry name" value="RNase_PH_bac-type"/>
</dbReference>
<evidence type="ECO:0000259" key="7">
    <source>
        <dbReference type="Pfam" id="PF01138"/>
    </source>
</evidence>
<evidence type="ECO:0000256" key="4">
    <source>
        <dbReference type="ARBA" id="ARBA00022694"/>
    </source>
</evidence>
<dbReference type="Proteomes" id="UP000603865">
    <property type="component" value="Unassembled WGS sequence"/>
</dbReference>
<dbReference type="Pfam" id="PF01138">
    <property type="entry name" value="RNase_PH"/>
    <property type="match status" value="1"/>
</dbReference>
<feature type="binding site" evidence="6">
    <location>
        <begin position="130"/>
        <end position="132"/>
    </location>
    <ligand>
        <name>phosphate</name>
        <dbReference type="ChEBI" id="CHEBI:43474"/>
        <note>substrate</note>
    </ligand>
</feature>
<dbReference type="SUPFAM" id="SSF54211">
    <property type="entry name" value="Ribosomal protein S5 domain 2-like"/>
    <property type="match status" value="1"/>
</dbReference>
<dbReference type="InterPro" id="IPR036345">
    <property type="entry name" value="ExoRNase_PH_dom2_sf"/>
</dbReference>
<evidence type="ECO:0000256" key="1">
    <source>
        <dbReference type="ARBA" id="ARBA00006678"/>
    </source>
</evidence>
<keyword evidence="4 6" id="KW-0819">tRNA processing</keyword>
<organism evidence="9 10">
    <name type="scientific">Deinococcus ruber</name>
    <dbReference type="NCBI Taxonomy" id="1848197"/>
    <lineage>
        <taxon>Bacteria</taxon>
        <taxon>Thermotogati</taxon>
        <taxon>Deinococcota</taxon>
        <taxon>Deinococci</taxon>
        <taxon>Deinococcales</taxon>
        <taxon>Deinococcaceae</taxon>
        <taxon>Deinococcus</taxon>
    </lineage>
</organism>
<dbReference type="SUPFAM" id="SSF55666">
    <property type="entry name" value="Ribonuclease PH domain 2-like"/>
    <property type="match status" value="1"/>
</dbReference>
<dbReference type="GO" id="GO:0000049">
    <property type="term" value="F:tRNA binding"/>
    <property type="evidence" value="ECO:0007669"/>
    <property type="project" value="UniProtKB-UniRule"/>
</dbReference>
<evidence type="ECO:0000256" key="6">
    <source>
        <dbReference type="HAMAP-Rule" id="MF_00564"/>
    </source>
</evidence>
<dbReference type="InterPro" id="IPR027408">
    <property type="entry name" value="PNPase/RNase_PH_dom_sf"/>
</dbReference>
<comment type="subunit">
    <text evidence="6">Homohexameric ring arranged as a trimer of dimers.</text>
</comment>
<evidence type="ECO:0000256" key="2">
    <source>
        <dbReference type="ARBA" id="ARBA00022552"/>
    </source>
</evidence>
<dbReference type="GO" id="GO:0000175">
    <property type="term" value="F:3'-5'-RNA exonuclease activity"/>
    <property type="evidence" value="ECO:0007669"/>
    <property type="project" value="UniProtKB-UniRule"/>
</dbReference>